<organism evidence="2 3">
    <name type="scientific">Mycolicibacter acidiphilus</name>
    <dbReference type="NCBI Taxonomy" id="2835306"/>
    <lineage>
        <taxon>Bacteria</taxon>
        <taxon>Bacillati</taxon>
        <taxon>Actinomycetota</taxon>
        <taxon>Actinomycetes</taxon>
        <taxon>Mycobacteriales</taxon>
        <taxon>Mycobacteriaceae</taxon>
        <taxon>Mycolicibacter</taxon>
    </lineage>
</organism>
<name>A0ABS5RGQ8_9MYCO</name>
<dbReference type="Gene3D" id="3.40.50.1820">
    <property type="entry name" value="alpha/beta hydrolase"/>
    <property type="match status" value="1"/>
</dbReference>
<dbReference type="RefSeq" id="WP_214092356.1">
    <property type="nucleotide sequence ID" value="NZ_JAHCLR010000010.1"/>
</dbReference>
<gene>
    <name evidence="2" type="ORF">KIH27_07730</name>
</gene>
<accession>A0ABS5RGQ8</accession>
<dbReference type="Pfam" id="PF08237">
    <property type="entry name" value="PE-PPE"/>
    <property type="match status" value="1"/>
</dbReference>
<dbReference type="EMBL" id="JAHCLR010000010">
    <property type="protein sequence ID" value="MBS9533477.1"/>
    <property type="molecule type" value="Genomic_DNA"/>
</dbReference>
<evidence type="ECO:0000259" key="1">
    <source>
        <dbReference type="Pfam" id="PF08237"/>
    </source>
</evidence>
<comment type="caution">
    <text evidence="2">The sequence shown here is derived from an EMBL/GenBank/DDBJ whole genome shotgun (WGS) entry which is preliminary data.</text>
</comment>
<keyword evidence="3" id="KW-1185">Reference proteome</keyword>
<dbReference type="SUPFAM" id="SSF53474">
    <property type="entry name" value="alpha/beta-Hydrolases"/>
    <property type="match status" value="1"/>
</dbReference>
<feature type="domain" description="PE-PPE" evidence="1">
    <location>
        <begin position="85"/>
        <end position="277"/>
    </location>
</feature>
<dbReference type="Proteomes" id="UP001519535">
    <property type="component" value="Unassembled WGS sequence"/>
</dbReference>
<dbReference type="InterPro" id="IPR029058">
    <property type="entry name" value="AB_hydrolase_fold"/>
</dbReference>
<dbReference type="InterPro" id="IPR013228">
    <property type="entry name" value="PE-PPE_C"/>
</dbReference>
<reference evidence="2 3" key="1">
    <citation type="submission" date="2021-05" db="EMBL/GenBank/DDBJ databases">
        <title>Mycobacterium acidophilum sp. nov., an extremely acid-tolerant member of the genus Mycobacterium.</title>
        <authorList>
            <person name="Xia J."/>
        </authorList>
    </citation>
    <scope>NUCLEOTIDE SEQUENCE [LARGE SCALE GENOMIC DNA]</scope>
    <source>
        <strain evidence="2 3">M1</strain>
    </source>
</reference>
<sequence>MKTTVVTTMLTVAVAATTSDAVMPEAVSARTDATTLTGVTLIMGGTGQPTMPFDLVERIISEYTDHLHPGRYTDPVALTTPEEFSGESYRVGERILADALATHRDEDVLVFGVSQSAGIQGMLLNDGIAGIDADPDRLAFVALAPPTWPEHGLFEGANHAAMTLLFGSDVTASFPVDADIPVDVYCGEYDPICDTPTNLGNALATWNAMAALGTVHAGYVDLTSGDIDAAVPVDMGGSVQFWMIPTEHLPMLAGVWGTPLEDVLDPILRPMIDAAYDTPTHGLEAASAAADLLSAF</sequence>
<evidence type="ECO:0000313" key="2">
    <source>
        <dbReference type="EMBL" id="MBS9533477.1"/>
    </source>
</evidence>
<proteinExistence type="predicted"/>
<protein>
    <submittedName>
        <fullName evidence="2">PE-PPE domain-containing protein</fullName>
    </submittedName>
</protein>
<evidence type="ECO:0000313" key="3">
    <source>
        <dbReference type="Proteomes" id="UP001519535"/>
    </source>
</evidence>